<dbReference type="InterPro" id="IPR037152">
    <property type="entry name" value="L-asparaginase_N_sf"/>
</dbReference>
<dbReference type="Proteomes" id="UP001226867">
    <property type="component" value="Unassembled WGS sequence"/>
</dbReference>
<dbReference type="NCBIfam" id="TIGR00520">
    <property type="entry name" value="asnASE_II"/>
    <property type="match status" value="1"/>
</dbReference>
<dbReference type="PROSITE" id="PS00917">
    <property type="entry name" value="ASN_GLN_ASE_2"/>
    <property type="match status" value="1"/>
</dbReference>
<evidence type="ECO:0000256" key="5">
    <source>
        <dbReference type="RuleBase" id="RU004456"/>
    </source>
</evidence>
<feature type="active site" evidence="4">
    <location>
        <position position="120"/>
    </location>
</feature>
<feature type="domain" description="Asparaginase/glutaminase C-terminal" evidence="8">
    <location>
        <begin position="244"/>
        <end position="347"/>
    </location>
</feature>
<dbReference type="EC" id="3.5.1.1" evidence="9"/>
<dbReference type="SUPFAM" id="SSF53774">
    <property type="entry name" value="Glutaminase/Asparaginase"/>
    <property type="match status" value="1"/>
</dbReference>
<evidence type="ECO:0000256" key="4">
    <source>
        <dbReference type="PROSITE-ProRule" id="PRU10100"/>
    </source>
</evidence>
<dbReference type="Gene3D" id="3.40.50.40">
    <property type="match status" value="1"/>
</dbReference>
<dbReference type="InterPro" id="IPR040919">
    <property type="entry name" value="Asparaginase_C"/>
</dbReference>
<dbReference type="SMART" id="SM00870">
    <property type="entry name" value="Asparaginase"/>
    <property type="match status" value="1"/>
</dbReference>
<dbReference type="InterPro" id="IPR004550">
    <property type="entry name" value="AsnASE_II"/>
</dbReference>
<dbReference type="Gene3D" id="3.40.50.1170">
    <property type="entry name" value="L-asparaginase, N-terminal domain"/>
    <property type="match status" value="1"/>
</dbReference>
<evidence type="ECO:0000256" key="3">
    <source>
        <dbReference type="PROSITE-ProRule" id="PRU10099"/>
    </source>
</evidence>
<evidence type="ECO:0000259" key="7">
    <source>
        <dbReference type="Pfam" id="PF00710"/>
    </source>
</evidence>
<feature type="chain" id="PRO_5047257380" evidence="6">
    <location>
        <begin position="24"/>
        <end position="349"/>
    </location>
</feature>
<keyword evidence="2 9" id="KW-0378">Hydrolase</keyword>
<gene>
    <name evidence="9" type="ORF">J2W36_003360</name>
</gene>
<dbReference type="PIRSF" id="PIRSF001220">
    <property type="entry name" value="L-ASNase_gatD"/>
    <property type="match status" value="1"/>
</dbReference>
<dbReference type="CDD" id="cd08964">
    <property type="entry name" value="L-asparaginase_II"/>
    <property type="match status" value="1"/>
</dbReference>
<feature type="domain" description="L-asparaginase N-terminal" evidence="7">
    <location>
        <begin position="32"/>
        <end position="225"/>
    </location>
</feature>
<comment type="similarity">
    <text evidence="1 5">Belongs to the asparaginase 1 family.</text>
</comment>
<sequence length="349" mass="36379">MKLQRTLLCLSLSLGTVFGPALAQAQDAKPGVSIYATGGTIAGASKSSTDTTTYKAGSIGVQALIDAVPELSSVATITGEQIANVPSNDITTSLLLKLSQTINRQLAQPGTNGVVVTHGTDTLEETAFFLDLTTSGSGKPVVIVGAMRPATAISADGPFNLLQAVSLAASNSAKNRGAMVVMNDRIGSAFYNTKTNTTAMDTFRSVEQGYLGMFIGTQPSFYYSPALPTGKLAFDVSGITSLPKVSIVYMHEDQDNEQLDAAIRAGAKGVVIVGNGNGSTPTIVKNRIEELTKQGYPVVRASRTGSGFSTKKIEGIGSGTLNAQKSRILLMLALSQGADIQLLRSYFNG</sequence>
<keyword evidence="10" id="KW-1185">Reference proteome</keyword>
<protein>
    <submittedName>
        <fullName evidence="9">L-asparaginase</fullName>
        <ecNumber evidence="9">3.5.1.1</ecNumber>
    </submittedName>
</protein>
<name>A0ABT9S9R0_9BURK</name>
<dbReference type="PROSITE" id="PS00144">
    <property type="entry name" value="ASN_GLN_ASE_1"/>
    <property type="match status" value="1"/>
</dbReference>
<reference evidence="9 10" key="1">
    <citation type="submission" date="2023-07" db="EMBL/GenBank/DDBJ databases">
        <title>Sorghum-associated microbial communities from plants grown in Nebraska, USA.</title>
        <authorList>
            <person name="Schachtman D."/>
        </authorList>
    </citation>
    <scope>NUCLEOTIDE SEQUENCE [LARGE SCALE GENOMIC DNA]</scope>
    <source>
        <strain evidence="9 10">DS1607</strain>
    </source>
</reference>
<accession>A0ABT9S9R0</accession>
<dbReference type="PANTHER" id="PTHR11707">
    <property type="entry name" value="L-ASPARAGINASE"/>
    <property type="match status" value="1"/>
</dbReference>
<dbReference type="PIRSF" id="PIRSF500176">
    <property type="entry name" value="L_ASNase"/>
    <property type="match status" value="1"/>
</dbReference>
<proteinExistence type="inferred from homology"/>
<feature type="active site" evidence="3">
    <location>
        <position position="40"/>
    </location>
</feature>
<feature type="signal peptide" evidence="6">
    <location>
        <begin position="1"/>
        <end position="23"/>
    </location>
</feature>
<dbReference type="Pfam" id="PF17763">
    <property type="entry name" value="Asparaginase_C"/>
    <property type="match status" value="1"/>
</dbReference>
<evidence type="ECO:0000313" key="10">
    <source>
        <dbReference type="Proteomes" id="UP001226867"/>
    </source>
</evidence>
<dbReference type="InterPro" id="IPR020827">
    <property type="entry name" value="Asparaginase/glutaminase_AS1"/>
</dbReference>
<dbReference type="Pfam" id="PF00710">
    <property type="entry name" value="Asparaginase"/>
    <property type="match status" value="1"/>
</dbReference>
<evidence type="ECO:0000256" key="1">
    <source>
        <dbReference type="ARBA" id="ARBA00010518"/>
    </source>
</evidence>
<dbReference type="GO" id="GO:0004067">
    <property type="term" value="F:asparaginase activity"/>
    <property type="evidence" value="ECO:0007669"/>
    <property type="project" value="UniProtKB-EC"/>
</dbReference>
<dbReference type="PRINTS" id="PR00139">
    <property type="entry name" value="ASNGLNASE"/>
</dbReference>
<dbReference type="InterPro" id="IPR036152">
    <property type="entry name" value="Asp/glu_Ase-like_sf"/>
</dbReference>
<evidence type="ECO:0000256" key="2">
    <source>
        <dbReference type="ARBA" id="ARBA00022801"/>
    </source>
</evidence>
<dbReference type="RefSeq" id="WP_307690881.1">
    <property type="nucleotide sequence ID" value="NZ_JAUSRO010000010.1"/>
</dbReference>
<evidence type="ECO:0000259" key="8">
    <source>
        <dbReference type="Pfam" id="PF17763"/>
    </source>
</evidence>
<organism evidence="9 10">
    <name type="scientific">Variovorax ginsengisoli</name>
    <dbReference type="NCBI Taxonomy" id="363844"/>
    <lineage>
        <taxon>Bacteria</taxon>
        <taxon>Pseudomonadati</taxon>
        <taxon>Pseudomonadota</taxon>
        <taxon>Betaproteobacteria</taxon>
        <taxon>Burkholderiales</taxon>
        <taxon>Comamonadaceae</taxon>
        <taxon>Variovorax</taxon>
    </lineage>
</organism>
<evidence type="ECO:0000256" key="6">
    <source>
        <dbReference type="SAM" id="SignalP"/>
    </source>
</evidence>
<dbReference type="InterPro" id="IPR027475">
    <property type="entry name" value="Asparaginase/glutaminase_AS2"/>
</dbReference>
<keyword evidence="6" id="KW-0732">Signal</keyword>
<evidence type="ECO:0000313" key="9">
    <source>
        <dbReference type="EMBL" id="MDP9901094.1"/>
    </source>
</evidence>
<dbReference type="PANTHER" id="PTHR11707:SF28">
    <property type="entry name" value="60 KDA LYSOPHOSPHOLIPASE"/>
    <property type="match status" value="1"/>
</dbReference>
<comment type="caution">
    <text evidence="9">The sequence shown here is derived from an EMBL/GenBank/DDBJ whole genome shotgun (WGS) entry which is preliminary data.</text>
</comment>
<dbReference type="InterPro" id="IPR027474">
    <property type="entry name" value="L-asparaginase_N"/>
</dbReference>
<dbReference type="PROSITE" id="PS51732">
    <property type="entry name" value="ASN_GLN_ASE_3"/>
    <property type="match status" value="1"/>
</dbReference>
<dbReference type="InterPro" id="IPR027473">
    <property type="entry name" value="L-asparaginase_C"/>
</dbReference>
<dbReference type="EMBL" id="JAUSRO010000010">
    <property type="protein sequence ID" value="MDP9901094.1"/>
    <property type="molecule type" value="Genomic_DNA"/>
</dbReference>
<dbReference type="InterPro" id="IPR006034">
    <property type="entry name" value="Asparaginase/glutaminase-like"/>
</dbReference>